<name>A0A3B0Z2C8_9ZZZZ</name>
<dbReference type="Gene3D" id="2.60.40.10">
    <property type="entry name" value="Immunoglobulins"/>
    <property type="match status" value="1"/>
</dbReference>
<reference evidence="2" key="1">
    <citation type="submission" date="2018-06" db="EMBL/GenBank/DDBJ databases">
        <authorList>
            <person name="Zhirakovskaya E."/>
        </authorList>
    </citation>
    <scope>NUCLEOTIDE SEQUENCE</scope>
</reference>
<dbReference type="CDD" id="cd02859">
    <property type="entry name" value="E_set_AMPKbeta_like_N"/>
    <property type="match status" value="1"/>
</dbReference>
<accession>A0A3B0Z2C8</accession>
<proteinExistence type="predicted"/>
<dbReference type="Pfam" id="PF16561">
    <property type="entry name" value="AMPK1_CBM"/>
    <property type="match status" value="1"/>
</dbReference>
<evidence type="ECO:0000313" key="2">
    <source>
        <dbReference type="EMBL" id="VAW83110.1"/>
    </source>
</evidence>
<dbReference type="InterPro" id="IPR032640">
    <property type="entry name" value="AMPK1_CBM"/>
</dbReference>
<sequence>MNYDNDKLPRQLVVLTYDDIDCKRLQLAGDFNGWIPDRNVETRKVNGHWQKVFTAKPGVYEYRLLIDGEWQADPTNTSEIPNDLGGINSLLQVPVHH</sequence>
<dbReference type="EMBL" id="UOFK01000349">
    <property type="protein sequence ID" value="VAW83110.1"/>
    <property type="molecule type" value="Genomic_DNA"/>
</dbReference>
<gene>
    <name evidence="2" type="ORF">MNBD_GAMMA13-1718</name>
</gene>
<protein>
    <recommendedName>
        <fullName evidence="1">AMP-activated protein kinase glycogen-binding domain-containing protein</fullName>
    </recommendedName>
</protein>
<dbReference type="InterPro" id="IPR014756">
    <property type="entry name" value="Ig_E-set"/>
</dbReference>
<dbReference type="InterPro" id="IPR013783">
    <property type="entry name" value="Ig-like_fold"/>
</dbReference>
<evidence type="ECO:0000259" key="1">
    <source>
        <dbReference type="Pfam" id="PF16561"/>
    </source>
</evidence>
<feature type="domain" description="AMP-activated protein kinase glycogen-binding" evidence="1">
    <location>
        <begin position="14"/>
        <end position="93"/>
    </location>
</feature>
<organism evidence="2">
    <name type="scientific">hydrothermal vent metagenome</name>
    <dbReference type="NCBI Taxonomy" id="652676"/>
    <lineage>
        <taxon>unclassified sequences</taxon>
        <taxon>metagenomes</taxon>
        <taxon>ecological metagenomes</taxon>
    </lineage>
</organism>
<dbReference type="SUPFAM" id="SSF81296">
    <property type="entry name" value="E set domains"/>
    <property type="match status" value="1"/>
</dbReference>
<dbReference type="AlphaFoldDB" id="A0A3B0Z2C8"/>